<protein>
    <recommendedName>
        <fullName evidence="3">DUF4145 domain-containing protein</fullName>
    </recommendedName>
</protein>
<keyword evidence="2" id="KW-1185">Reference proteome</keyword>
<gene>
    <name evidence="1" type="ORF">RMSM_07173</name>
</gene>
<accession>M5R8T7</accession>
<evidence type="ECO:0000313" key="1">
    <source>
        <dbReference type="EMBL" id="EMI15903.1"/>
    </source>
</evidence>
<comment type="caution">
    <text evidence="1">The sequence shown here is derived from an EMBL/GenBank/DDBJ whole genome shotgun (WGS) entry which is preliminary data.</text>
</comment>
<sequence>MPNKEFLETYPLYRKLEMMVPSSVDEIPSPAINGICGKCGSLQTFRQTNDWYELSAYRNSPTHGQVVRAEYICHSCKSFLWTFYLRFGDDCDSVTKVGQWPAWSIAVDAGLAKILGQHASNYRKGLVCESQSYGIGAFAYYRRIVEQLIDRLLDEIEDLIPEADKQTYVTALAATKKTIVAQEKIALVKDLLPPILRPDGMNPLSLLHTTLSEGLHGQSDEQCLNKAEHIRNVLVFLVNQVMQAKESANTFTASMRKLLDRKSNSNS</sequence>
<dbReference type="OrthoDB" id="981660at2"/>
<dbReference type="PATRIC" id="fig|1265738.3.peg.7149"/>
<dbReference type="Proteomes" id="UP000011991">
    <property type="component" value="Unassembled WGS sequence"/>
</dbReference>
<name>M5R8T7_9BACT</name>
<dbReference type="EMBL" id="ANOG01001024">
    <property type="protein sequence ID" value="EMI15903.1"/>
    <property type="molecule type" value="Genomic_DNA"/>
</dbReference>
<organism evidence="1 2">
    <name type="scientific">Rhodopirellula maiorica SM1</name>
    <dbReference type="NCBI Taxonomy" id="1265738"/>
    <lineage>
        <taxon>Bacteria</taxon>
        <taxon>Pseudomonadati</taxon>
        <taxon>Planctomycetota</taxon>
        <taxon>Planctomycetia</taxon>
        <taxon>Pirellulales</taxon>
        <taxon>Pirellulaceae</taxon>
        <taxon>Novipirellula</taxon>
    </lineage>
</organism>
<evidence type="ECO:0008006" key="3">
    <source>
        <dbReference type="Google" id="ProtNLM"/>
    </source>
</evidence>
<reference evidence="1 2" key="1">
    <citation type="journal article" date="2013" name="Mar. Genomics">
        <title>Expression of sulfatases in Rhodopirellula baltica and the diversity of sulfatases in the genus Rhodopirellula.</title>
        <authorList>
            <person name="Wegner C.E."/>
            <person name="Richter-Heitmann T."/>
            <person name="Klindworth A."/>
            <person name="Klockow C."/>
            <person name="Richter M."/>
            <person name="Achstetter T."/>
            <person name="Glockner F.O."/>
            <person name="Harder J."/>
        </authorList>
    </citation>
    <scope>NUCLEOTIDE SEQUENCE [LARGE SCALE GENOMIC DNA]</scope>
    <source>
        <strain evidence="1 2">SM1</strain>
    </source>
</reference>
<dbReference type="AlphaFoldDB" id="M5R8T7"/>
<dbReference type="RefSeq" id="WP_008708074.1">
    <property type="nucleotide sequence ID" value="NZ_ANOG01001024.1"/>
</dbReference>
<proteinExistence type="predicted"/>
<evidence type="ECO:0000313" key="2">
    <source>
        <dbReference type="Proteomes" id="UP000011991"/>
    </source>
</evidence>